<dbReference type="HOGENOM" id="CLU_3207051_0_0_6"/>
<dbReference type="Proteomes" id="UP000028480">
    <property type="component" value="Unassembled WGS sequence"/>
</dbReference>
<accession>A0A077QLJ0</accession>
<sequence length="45" mass="5302">MRSTEARFPVALPADSFQRWVKWPLCRDDNADFRLTFPSNITMLT</sequence>
<dbReference type="AlphaFoldDB" id="A0A077QLJ0"/>
<evidence type="ECO:0000313" key="1">
    <source>
        <dbReference type="EMBL" id="CDH34088.1"/>
    </source>
</evidence>
<reference evidence="1" key="1">
    <citation type="submission" date="2013-07" db="EMBL/GenBank/DDBJ databases">
        <title>Sub-species coevolution in mutualistic symbiosis.</title>
        <authorList>
            <person name="Murfin K."/>
            <person name="Klassen J."/>
            <person name="Lee M."/>
            <person name="Forst S."/>
            <person name="Stock P."/>
            <person name="Goodrich-Blair H."/>
        </authorList>
    </citation>
    <scope>NUCLEOTIDE SEQUENCE [LARGE SCALE GENOMIC DNA]</scope>
    <source>
        <strain evidence="1">Intermedium</strain>
    </source>
</reference>
<comment type="caution">
    <text evidence="1">The sequence shown here is derived from an EMBL/GenBank/DDBJ whole genome shotgun (WGS) entry which is preliminary data.</text>
</comment>
<proteinExistence type="predicted"/>
<protein>
    <submittedName>
        <fullName evidence="1">Uncharacterized protein</fullName>
    </submittedName>
</protein>
<gene>
    <name evidence="1" type="ORF">XBI1_2920038</name>
</gene>
<dbReference type="EMBL" id="CBTB010000215">
    <property type="protein sequence ID" value="CDH34088.1"/>
    <property type="molecule type" value="Genomic_DNA"/>
</dbReference>
<name>A0A077QLJ0_XENBV</name>
<organism evidence="1">
    <name type="scientific">Xenorhabdus bovienii str. Intermedium</name>
    <dbReference type="NCBI Taxonomy" id="1379677"/>
    <lineage>
        <taxon>Bacteria</taxon>
        <taxon>Pseudomonadati</taxon>
        <taxon>Pseudomonadota</taxon>
        <taxon>Gammaproteobacteria</taxon>
        <taxon>Enterobacterales</taxon>
        <taxon>Morganellaceae</taxon>
        <taxon>Xenorhabdus</taxon>
    </lineage>
</organism>